<organism evidence="2 3">
    <name type="scientific">Bremerella volcania</name>
    <dbReference type="NCBI Taxonomy" id="2527984"/>
    <lineage>
        <taxon>Bacteria</taxon>
        <taxon>Pseudomonadati</taxon>
        <taxon>Planctomycetota</taxon>
        <taxon>Planctomycetia</taxon>
        <taxon>Pirellulales</taxon>
        <taxon>Pirellulaceae</taxon>
        <taxon>Bremerella</taxon>
    </lineage>
</organism>
<evidence type="ECO:0000313" key="3">
    <source>
        <dbReference type="Proteomes" id="UP000318626"/>
    </source>
</evidence>
<keyword evidence="1" id="KW-1133">Transmembrane helix</keyword>
<evidence type="ECO:0000256" key="1">
    <source>
        <dbReference type="SAM" id="Phobius"/>
    </source>
</evidence>
<dbReference type="AlphaFoldDB" id="A0A518C260"/>
<evidence type="ECO:0008006" key="4">
    <source>
        <dbReference type="Google" id="ProtNLM"/>
    </source>
</evidence>
<dbReference type="InterPro" id="IPR032675">
    <property type="entry name" value="LRR_dom_sf"/>
</dbReference>
<dbReference type="RefSeq" id="WP_144970024.1">
    <property type="nucleotide sequence ID" value="NZ_CP036289.1"/>
</dbReference>
<dbReference type="EMBL" id="CP036289">
    <property type="protein sequence ID" value="QDU73303.1"/>
    <property type="molecule type" value="Genomic_DNA"/>
</dbReference>
<keyword evidence="3" id="KW-1185">Reference proteome</keyword>
<keyword evidence="1" id="KW-0812">Transmembrane</keyword>
<evidence type="ECO:0000313" key="2">
    <source>
        <dbReference type="EMBL" id="QDU73303.1"/>
    </source>
</evidence>
<dbReference type="OrthoDB" id="232968at2"/>
<protein>
    <recommendedName>
        <fullName evidence="4">Leucine Rich repeats (2 copies)</fullName>
    </recommendedName>
</protein>
<gene>
    <name evidence="2" type="ORF">Pan97_02720</name>
</gene>
<accession>A0A518C260</accession>
<dbReference type="KEGG" id="bvo:Pan97_02720"/>
<feature type="transmembrane region" description="Helical" evidence="1">
    <location>
        <begin position="23"/>
        <end position="42"/>
    </location>
</feature>
<name>A0A518C260_9BACT</name>
<reference evidence="3" key="1">
    <citation type="submission" date="2019-02" db="EMBL/GenBank/DDBJ databases">
        <title>Deep-cultivation of Planctomycetes and their phenomic and genomic characterization uncovers novel biology.</title>
        <authorList>
            <person name="Wiegand S."/>
            <person name="Jogler M."/>
            <person name="Boedeker C."/>
            <person name="Pinto D."/>
            <person name="Vollmers J."/>
            <person name="Rivas-Marin E."/>
            <person name="Kohn T."/>
            <person name="Peeters S.H."/>
            <person name="Heuer A."/>
            <person name="Rast P."/>
            <person name="Oberbeckmann S."/>
            <person name="Bunk B."/>
            <person name="Jeske O."/>
            <person name="Meyerdierks A."/>
            <person name="Storesund J.E."/>
            <person name="Kallscheuer N."/>
            <person name="Luecker S."/>
            <person name="Lage O.M."/>
            <person name="Pohl T."/>
            <person name="Merkel B.J."/>
            <person name="Hornburger P."/>
            <person name="Mueller R.-W."/>
            <person name="Bruemmer F."/>
            <person name="Labrenz M."/>
            <person name="Spormann A.M."/>
            <person name="Op den Camp H."/>
            <person name="Overmann J."/>
            <person name="Amann R."/>
            <person name="Jetten M.S.M."/>
            <person name="Mascher T."/>
            <person name="Medema M.H."/>
            <person name="Devos D.P."/>
            <person name="Kaster A.-K."/>
            <person name="Ovreas L."/>
            <person name="Rohde M."/>
            <person name="Galperin M.Y."/>
            <person name="Jogler C."/>
        </authorList>
    </citation>
    <scope>NUCLEOTIDE SEQUENCE [LARGE SCALE GENOMIC DNA]</scope>
    <source>
        <strain evidence="3">Pan97</strain>
    </source>
</reference>
<sequence>MSDPIGQSSETTQPKRRGFWRRLSLRMLLVLVALVAVLFGLVSHQMRVARLHADVANNLRAMSVDVASTRATHLYLGPIPIEITDQRQAMLDKFGANDLTYRIGRIVFREDMREEKLNKTINELRRLDSFFHLSSYGSEITQTELARLLEDTHVDTLYLEGMKVDRRGIPCLHGSEVRWLLLARTQFSDPGIDDLPDTLEHLDVTRTRITDQGLDKFVRLKNLKTLILRRTPASEEGIEALRQKMPWCRIAWEPLTNP</sequence>
<dbReference type="Proteomes" id="UP000318626">
    <property type="component" value="Chromosome"/>
</dbReference>
<dbReference type="Gene3D" id="3.80.10.10">
    <property type="entry name" value="Ribonuclease Inhibitor"/>
    <property type="match status" value="1"/>
</dbReference>
<dbReference type="SUPFAM" id="SSF52047">
    <property type="entry name" value="RNI-like"/>
    <property type="match status" value="1"/>
</dbReference>
<proteinExistence type="predicted"/>
<keyword evidence="1" id="KW-0472">Membrane</keyword>